<dbReference type="Proteomes" id="UP000309174">
    <property type="component" value="Unassembled WGS sequence"/>
</dbReference>
<comment type="caution">
    <text evidence="2">The sequence shown here is derived from an EMBL/GenBank/DDBJ whole genome shotgun (WGS) entry which is preliminary data.</text>
</comment>
<dbReference type="Gene3D" id="3.40.390.10">
    <property type="entry name" value="Collagenase (Catalytic Domain)"/>
    <property type="match status" value="1"/>
</dbReference>
<keyword evidence="3" id="KW-1185">Reference proteome</keyword>
<organism evidence="2 3">
    <name type="scientific">Actinomadura soli</name>
    <dbReference type="NCBI Taxonomy" id="2508997"/>
    <lineage>
        <taxon>Bacteria</taxon>
        <taxon>Bacillati</taxon>
        <taxon>Actinomycetota</taxon>
        <taxon>Actinomycetes</taxon>
        <taxon>Streptosporangiales</taxon>
        <taxon>Thermomonosporaceae</taxon>
        <taxon>Actinomadura</taxon>
    </lineage>
</organism>
<evidence type="ECO:0000313" key="3">
    <source>
        <dbReference type="Proteomes" id="UP000309174"/>
    </source>
</evidence>
<gene>
    <name evidence="2" type="ORF">ETD83_25970</name>
</gene>
<dbReference type="Pfam" id="PF09471">
    <property type="entry name" value="Peptidase_M64"/>
    <property type="match status" value="2"/>
</dbReference>
<accession>A0A5C4J8V6</accession>
<dbReference type="InterPro" id="IPR019026">
    <property type="entry name" value="Peptidase_M64_IgA"/>
</dbReference>
<dbReference type="GO" id="GO:0008237">
    <property type="term" value="F:metallopeptidase activity"/>
    <property type="evidence" value="ECO:0007669"/>
    <property type="project" value="InterPro"/>
</dbReference>
<name>A0A5C4J8V6_9ACTN</name>
<sequence>MRIRPLLSYLTCIGVTASALSAVVTEPATAQHAPVRTEWREVFSPDGAIRRLRVTREVQTSPAPPSRVAAAEVIPIEVNGPSESRFDLVFVGDGYTGSELSVYGGQVRGKFDEIMAREPFRSHRKQFNVWQVNVVSQQSGVDNDPTQGIERATALDMGFWCAGIQRLLCVNETKAQQYAAAARDVDQVLALGNSTTYGGAGGAVATASGGNARSGEVAIHEMGHSVGGLADEYSDGQGDVYRGPEPRELNVSIYTREQMRQNQTKWARFLGQPTPDGGVIDTYEGGYYHRRGIYRPSENSIMRTLGREFNLPGREAMIAAFYREKALPTAR</sequence>
<protein>
    <recommendedName>
        <fullName evidence="4">IgA peptidase M64</fullName>
    </recommendedName>
</protein>
<evidence type="ECO:0008006" key="4">
    <source>
        <dbReference type="Google" id="ProtNLM"/>
    </source>
</evidence>
<dbReference type="OrthoDB" id="5240615at2"/>
<dbReference type="RefSeq" id="WP_138647820.1">
    <property type="nucleotide sequence ID" value="NZ_VCKW01000151.1"/>
</dbReference>
<evidence type="ECO:0000313" key="2">
    <source>
        <dbReference type="EMBL" id="TMQ93100.1"/>
    </source>
</evidence>
<dbReference type="InterPro" id="IPR024079">
    <property type="entry name" value="MetalloPept_cat_dom_sf"/>
</dbReference>
<evidence type="ECO:0000256" key="1">
    <source>
        <dbReference type="SAM" id="SignalP"/>
    </source>
</evidence>
<dbReference type="AlphaFoldDB" id="A0A5C4J8V6"/>
<dbReference type="EMBL" id="VCKW01000151">
    <property type="protein sequence ID" value="TMQ93100.1"/>
    <property type="molecule type" value="Genomic_DNA"/>
</dbReference>
<keyword evidence="1" id="KW-0732">Signal</keyword>
<reference evidence="2 3" key="1">
    <citation type="submission" date="2019-05" db="EMBL/GenBank/DDBJ databases">
        <title>Draft genome sequence of Actinomadura sp. 14C53.</title>
        <authorList>
            <person name="Saricaoglu S."/>
            <person name="Isik K."/>
        </authorList>
    </citation>
    <scope>NUCLEOTIDE SEQUENCE [LARGE SCALE GENOMIC DNA]</scope>
    <source>
        <strain evidence="2 3">14C53</strain>
    </source>
</reference>
<feature type="signal peptide" evidence="1">
    <location>
        <begin position="1"/>
        <end position="21"/>
    </location>
</feature>
<proteinExistence type="predicted"/>
<feature type="chain" id="PRO_5039335306" description="IgA peptidase M64" evidence="1">
    <location>
        <begin position="22"/>
        <end position="331"/>
    </location>
</feature>